<protein>
    <recommendedName>
        <fullName evidence="2">Type VII secretion system protein EssD-like domain-containing protein</fullName>
    </recommendedName>
</protein>
<dbReference type="Pfam" id="PF13930">
    <property type="entry name" value="Endonuclea_NS_2"/>
    <property type="match status" value="1"/>
</dbReference>
<dbReference type="AlphaFoldDB" id="A0AAV0XKI3"/>
<feature type="domain" description="Type VII secretion system protein EssD-like" evidence="2">
    <location>
        <begin position="108"/>
        <end position="151"/>
    </location>
</feature>
<evidence type="ECO:0000313" key="3">
    <source>
        <dbReference type="EMBL" id="CAI6368527.1"/>
    </source>
</evidence>
<accession>A0AAV0XKI3</accession>
<sequence length="247" mass="28133">MDFFFMNITFFFIITNFITRIVSYDISAGCPTNVIFPLPPYDIKVYGSYNWQTSTKRTIVNEVTHHYRTTLKGNIIVASCYIFRAFESKVRDSISLSTRDGVRLACTRSDCDAGHIIPAIFGGNDSVTNLIPQFDNLNRGMWAQYEKAISRVPVGSVVVTIYEYEQNSYENTILSSIGAVPRYAFRHASFLRSYVYNDRLPNELLLCGTFLNDGRVPVGRYEELKVSLSSWNSHKPVGNFGRCDYLV</sequence>
<dbReference type="Proteomes" id="UP001160148">
    <property type="component" value="Unassembled WGS sequence"/>
</dbReference>
<dbReference type="EMBL" id="CARXXK010000005">
    <property type="protein sequence ID" value="CAI6368527.1"/>
    <property type="molecule type" value="Genomic_DNA"/>
</dbReference>
<dbReference type="SUPFAM" id="SSF54060">
    <property type="entry name" value="His-Me finger endonucleases"/>
    <property type="match status" value="1"/>
</dbReference>
<dbReference type="InterPro" id="IPR044927">
    <property type="entry name" value="Endonuclea_NS_2"/>
</dbReference>
<organism evidence="3 4">
    <name type="scientific">Macrosiphum euphorbiae</name>
    <name type="common">potato aphid</name>
    <dbReference type="NCBI Taxonomy" id="13131"/>
    <lineage>
        <taxon>Eukaryota</taxon>
        <taxon>Metazoa</taxon>
        <taxon>Ecdysozoa</taxon>
        <taxon>Arthropoda</taxon>
        <taxon>Hexapoda</taxon>
        <taxon>Insecta</taxon>
        <taxon>Pterygota</taxon>
        <taxon>Neoptera</taxon>
        <taxon>Paraneoptera</taxon>
        <taxon>Hemiptera</taxon>
        <taxon>Sternorrhyncha</taxon>
        <taxon>Aphidomorpha</taxon>
        <taxon>Aphidoidea</taxon>
        <taxon>Aphididae</taxon>
        <taxon>Macrosiphini</taxon>
        <taxon>Macrosiphum</taxon>
    </lineage>
</organism>
<keyword evidence="1" id="KW-0732">Signal</keyword>
<gene>
    <name evidence="3" type="ORF">MEUPH1_LOCUS22871</name>
</gene>
<feature type="chain" id="PRO_5043505434" description="Type VII secretion system protein EssD-like domain-containing protein" evidence="1">
    <location>
        <begin position="24"/>
        <end position="247"/>
    </location>
</feature>
<dbReference type="InterPro" id="IPR044925">
    <property type="entry name" value="His-Me_finger_sf"/>
</dbReference>
<proteinExistence type="predicted"/>
<evidence type="ECO:0000256" key="1">
    <source>
        <dbReference type="SAM" id="SignalP"/>
    </source>
</evidence>
<evidence type="ECO:0000259" key="2">
    <source>
        <dbReference type="Pfam" id="PF13930"/>
    </source>
</evidence>
<reference evidence="3 4" key="1">
    <citation type="submission" date="2023-01" db="EMBL/GenBank/DDBJ databases">
        <authorList>
            <person name="Whitehead M."/>
        </authorList>
    </citation>
    <scope>NUCLEOTIDE SEQUENCE [LARGE SCALE GENOMIC DNA]</scope>
</reference>
<comment type="caution">
    <text evidence="3">The sequence shown here is derived from an EMBL/GenBank/DDBJ whole genome shotgun (WGS) entry which is preliminary data.</text>
</comment>
<name>A0AAV0XKI3_9HEMI</name>
<feature type="signal peptide" evidence="1">
    <location>
        <begin position="1"/>
        <end position="23"/>
    </location>
</feature>
<evidence type="ECO:0000313" key="4">
    <source>
        <dbReference type="Proteomes" id="UP001160148"/>
    </source>
</evidence>
<keyword evidence="4" id="KW-1185">Reference proteome</keyword>